<keyword evidence="1" id="KW-0676">Redox-active center</keyword>
<dbReference type="PANTHER" id="PTHR42852:SF17">
    <property type="entry name" value="THIOREDOXIN-LIKE PROTEIN HI_1115"/>
    <property type="match status" value="1"/>
</dbReference>
<protein>
    <submittedName>
        <fullName evidence="4">Thiol-disulfide isomerase or thioredoxin</fullName>
    </submittedName>
</protein>
<dbReference type="OrthoDB" id="9811352at2"/>
<dbReference type="InterPro" id="IPR006311">
    <property type="entry name" value="TAT_signal"/>
</dbReference>
<dbReference type="InterPro" id="IPR036249">
    <property type="entry name" value="Thioredoxin-like_sf"/>
</dbReference>
<dbReference type="InterPro" id="IPR013766">
    <property type="entry name" value="Thioredoxin_domain"/>
</dbReference>
<dbReference type="InterPro" id="IPR050553">
    <property type="entry name" value="Thioredoxin_ResA/DsbE_sf"/>
</dbReference>
<sequence length="184" mass="19762">MNSVRRLLLQAGLAAAVPARAGPAGGQPSAAASLKAATGPGWADWRGATPALALPDLAGRVRTLREFHGQVVIVNFWASWCEPCREEIPAMSALAHRHRGEGLQLLAVNNAESRRKIDTFLQRWSVDGTVLSDRNGSAVQAWSVAGMPANYLVDKAGALRYWHLGALDWTKPAIEQPVLALLRA</sequence>
<reference evidence="4 5" key="1">
    <citation type="submission" date="2016-11" db="EMBL/GenBank/DDBJ databases">
        <authorList>
            <person name="Jaros S."/>
            <person name="Januszkiewicz K."/>
            <person name="Wedrychowicz H."/>
        </authorList>
    </citation>
    <scope>NUCLEOTIDE SEQUENCE [LARGE SCALE GENOMIC DNA]</scope>
    <source>
        <strain evidence="4 5">CGMCC 1.10190</strain>
    </source>
</reference>
<dbReference type="InterPro" id="IPR000866">
    <property type="entry name" value="AhpC/TSA"/>
</dbReference>
<dbReference type="SUPFAM" id="SSF52833">
    <property type="entry name" value="Thioredoxin-like"/>
    <property type="match status" value="1"/>
</dbReference>
<evidence type="ECO:0000259" key="3">
    <source>
        <dbReference type="PROSITE" id="PS51352"/>
    </source>
</evidence>
<dbReference type="Gene3D" id="3.40.30.10">
    <property type="entry name" value="Glutaredoxin"/>
    <property type="match status" value="1"/>
</dbReference>
<evidence type="ECO:0000256" key="2">
    <source>
        <dbReference type="SAM" id="SignalP"/>
    </source>
</evidence>
<organism evidence="4 5">
    <name type="scientific">Pollutimonas bauzanensis</name>
    <dbReference type="NCBI Taxonomy" id="658167"/>
    <lineage>
        <taxon>Bacteria</taxon>
        <taxon>Pseudomonadati</taxon>
        <taxon>Pseudomonadota</taxon>
        <taxon>Betaproteobacteria</taxon>
        <taxon>Burkholderiales</taxon>
        <taxon>Alcaligenaceae</taxon>
        <taxon>Pollutimonas</taxon>
    </lineage>
</organism>
<gene>
    <name evidence="4" type="ORF">SAMN04488135_104353</name>
</gene>
<dbReference type="InterPro" id="IPR017937">
    <property type="entry name" value="Thioredoxin_CS"/>
</dbReference>
<dbReference type="STRING" id="658167.SAMN04488135_104353"/>
<dbReference type="RefSeq" id="WP_073103011.1">
    <property type="nucleotide sequence ID" value="NZ_FQXE01000004.1"/>
</dbReference>
<dbReference type="PANTHER" id="PTHR42852">
    <property type="entry name" value="THIOL:DISULFIDE INTERCHANGE PROTEIN DSBE"/>
    <property type="match status" value="1"/>
</dbReference>
<dbReference type="GO" id="GO:0016853">
    <property type="term" value="F:isomerase activity"/>
    <property type="evidence" value="ECO:0007669"/>
    <property type="project" value="UniProtKB-KW"/>
</dbReference>
<feature type="signal peptide" evidence="2">
    <location>
        <begin position="1"/>
        <end position="21"/>
    </location>
</feature>
<dbReference type="PROSITE" id="PS00194">
    <property type="entry name" value="THIOREDOXIN_1"/>
    <property type="match status" value="1"/>
</dbReference>
<proteinExistence type="predicted"/>
<dbReference type="EMBL" id="FQXE01000004">
    <property type="protein sequence ID" value="SHH73667.1"/>
    <property type="molecule type" value="Genomic_DNA"/>
</dbReference>
<dbReference type="GO" id="GO:0016209">
    <property type="term" value="F:antioxidant activity"/>
    <property type="evidence" value="ECO:0007669"/>
    <property type="project" value="InterPro"/>
</dbReference>
<dbReference type="AlphaFoldDB" id="A0A1M5VEJ1"/>
<evidence type="ECO:0000313" key="4">
    <source>
        <dbReference type="EMBL" id="SHH73667.1"/>
    </source>
</evidence>
<evidence type="ECO:0000313" key="5">
    <source>
        <dbReference type="Proteomes" id="UP000184226"/>
    </source>
</evidence>
<keyword evidence="4" id="KW-0413">Isomerase</keyword>
<name>A0A1M5VEJ1_9BURK</name>
<dbReference type="PROSITE" id="PS51318">
    <property type="entry name" value="TAT"/>
    <property type="match status" value="1"/>
</dbReference>
<feature type="domain" description="Thioredoxin" evidence="3">
    <location>
        <begin position="43"/>
        <end position="183"/>
    </location>
</feature>
<dbReference type="Proteomes" id="UP000184226">
    <property type="component" value="Unassembled WGS sequence"/>
</dbReference>
<keyword evidence="2" id="KW-0732">Signal</keyword>
<feature type="chain" id="PRO_5013087498" evidence="2">
    <location>
        <begin position="22"/>
        <end position="184"/>
    </location>
</feature>
<accession>A0A1M5VEJ1</accession>
<evidence type="ECO:0000256" key="1">
    <source>
        <dbReference type="ARBA" id="ARBA00023284"/>
    </source>
</evidence>
<dbReference type="PROSITE" id="PS51352">
    <property type="entry name" value="THIOREDOXIN_2"/>
    <property type="match status" value="1"/>
</dbReference>
<dbReference type="GO" id="GO:0015036">
    <property type="term" value="F:disulfide oxidoreductase activity"/>
    <property type="evidence" value="ECO:0007669"/>
    <property type="project" value="UniProtKB-ARBA"/>
</dbReference>
<dbReference type="Pfam" id="PF00578">
    <property type="entry name" value="AhpC-TSA"/>
    <property type="match status" value="1"/>
</dbReference>
<keyword evidence="5" id="KW-1185">Reference proteome</keyword>
<dbReference type="CDD" id="cd02966">
    <property type="entry name" value="TlpA_like_family"/>
    <property type="match status" value="1"/>
</dbReference>